<evidence type="ECO:0000256" key="1">
    <source>
        <dbReference type="ARBA" id="ARBA00004683"/>
    </source>
</evidence>
<feature type="region of interest" description="Disordered" evidence="4">
    <location>
        <begin position="39"/>
        <end position="74"/>
    </location>
</feature>
<keyword evidence="3" id="KW-0583">PHB biosynthesis</keyword>
<dbReference type="OrthoDB" id="6115526at2"/>
<evidence type="ECO:0000256" key="4">
    <source>
        <dbReference type="SAM" id="MobiDB-lite"/>
    </source>
</evidence>
<evidence type="ECO:0000313" key="5">
    <source>
        <dbReference type="EMBL" id="CCH79037.1"/>
    </source>
</evidence>
<organism evidence="5 6">
    <name type="scientific">Nostocoides japonicum T1-X7</name>
    <dbReference type="NCBI Taxonomy" id="1194083"/>
    <lineage>
        <taxon>Bacteria</taxon>
        <taxon>Bacillati</taxon>
        <taxon>Actinomycetota</taxon>
        <taxon>Actinomycetes</taxon>
        <taxon>Micrococcales</taxon>
        <taxon>Intrasporangiaceae</taxon>
        <taxon>Nostocoides</taxon>
    </lineage>
</organism>
<accession>A0A077M1T3</accession>
<dbReference type="InterPro" id="IPR010123">
    <property type="entry name" value="PHA_synth_III_E"/>
</dbReference>
<dbReference type="UniPathway" id="UPA00917"/>
<comment type="caution">
    <text evidence="5">The sequence shown here is derived from an EMBL/GenBank/DDBJ whole genome shotgun (WGS) entry which is preliminary data.</text>
</comment>
<evidence type="ECO:0000256" key="2">
    <source>
        <dbReference type="ARBA" id="ARBA00019066"/>
    </source>
</evidence>
<evidence type="ECO:0000256" key="3">
    <source>
        <dbReference type="ARBA" id="ARBA00022752"/>
    </source>
</evidence>
<dbReference type="Pfam" id="PF09712">
    <property type="entry name" value="PHA_synth_III_E"/>
    <property type="match status" value="1"/>
</dbReference>
<keyword evidence="6" id="KW-1185">Reference proteome</keyword>
<feature type="compositionally biased region" description="Low complexity" evidence="4">
    <location>
        <begin position="56"/>
        <end position="74"/>
    </location>
</feature>
<reference evidence="5 6" key="1">
    <citation type="journal article" date="2013" name="ISME J.">
        <title>A metabolic model for members of the genus Tetrasphaera involved in enhanced biological phosphorus removal.</title>
        <authorList>
            <person name="Kristiansen R."/>
            <person name="Nguyen H.T.T."/>
            <person name="Saunders A.M."/>
            <person name="Nielsen J.L."/>
            <person name="Wimmer R."/>
            <person name="Le V.Q."/>
            <person name="McIlroy S.J."/>
            <person name="Petrovski S."/>
            <person name="Seviour R.J."/>
            <person name="Calteau A."/>
            <person name="Nielsen K.L."/>
            <person name="Nielsen P.H."/>
        </authorList>
    </citation>
    <scope>NUCLEOTIDE SEQUENCE [LARGE SCALE GENOMIC DNA]</scope>
    <source>
        <strain evidence="5 6">T1-X7</strain>
    </source>
</reference>
<gene>
    <name evidence="5" type="ORF">BN12_40007</name>
</gene>
<protein>
    <recommendedName>
        <fullName evidence="2">Poly(3-hydroxyalkanoate) polymerase subunit PhaE</fullName>
    </recommendedName>
</protein>
<evidence type="ECO:0000313" key="6">
    <source>
        <dbReference type="Proteomes" id="UP000035721"/>
    </source>
</evidence>
<dbReference type="Proteomes" id="UP000035721">
    <property type="component" value="Unassembled WGS sequence"/>
</dbReference>
<dbReference type="GO" id="GO:0042619">
    <property type="term" value="P:poly-hydroxybutyrate biosynthetic process"/>
    <property type="evidence" value="ECO:0007669"/>
    <property type="project" value="UniProtKB-KW"/>
</dbReference>
<comment type="pathway">
    <text evidence="1">Biopolymer metabolism; poly-(R)-3-hydroxybutanoate biosynthesis.</text>
</comment>
<dbReference type="EMBL" id="CAJB01000334">
    <property type="protein sequence ID" value="CCH79037.1"/>
    <property type="molecule type" value="Genomic_DNA"/>
</dbReference>
<sequence length="289" mass="30947">MSEDPWEEFQRQWQTLQAAQNDLVRNWASGQADLAKAFGSAVTPPSAGTGGDDSAGKGAATGSGSSSPGSSSDEASQALDLMGLWRSWLAAGPQLPDFAVPRGATSAFQQIFDPVAATVASNDFVAGAIRSLVGGPQFADLDDSARRVARLVELYTEVQAAKIRFDGVVAKAWAQANDGFATAVKQRQAQSDGPLQPEEALRLWLNLADTALTHAQRTSEYLEAQGAVLRSSLDFLLAQREFTEAMFESMGAPTRSELDDVHKSVQQLKRRVRALEHRLSGRGEAGAER</sequence>
<name>A0A077M1T3_9MICO</name>
<dbReference type="STRING" id="1194083.BN12_40007"/>
<dbReference type="RefSeq" id="WP_048549674.1">
    <property type="nucleotide sequence ID" value="NZ_HF570958.1"/>
</dbReference>
<proteinExistence type="predicted"/>
<dbReference type="AlphaFoldDB" id="A0A077M1T3"/>